<feature type="region of interest" description="Disordered" evidence="1">
    <location>
        <begin position="304"/>
        <end position="348"/>
    </location>
</feature>
<feature type="compositionally biased region" description="Basic residues" evidence="1">
    <location>
        <begin position="316"/>
        <end position="339"/>
    </location>
</feature>
<protein>
    <submittedName>
        <fullName evidence="2">Uncharacterized protein</fullName>
    </submittedName>
</protein>
<evidence type="ECO:0000313" key="3">
    <source>
        <dbReference type="Proteomes" id="UP000249390"/>
    </source>
</evidence>
<accession>A0A328DSM0</accession>
<sequence length="348" mass="39389">MPLESPELPHLSPPHPSPLIAESLDLLPLQSHLALTRHNGKNEDGSVIGNRPSVVYKGGDPLSVSQSKQDLSQDVVNLAQKCEENQNLENHDLKVQLWEGQDLQKRNTYDQADCSVVTSEVDVHKQKELIALAESPSSYNIQYPQLLRSCLSRFAAEFIPLKPNAYAALFDQQIDLVDGSPLKDDEFDKIDDGNLVLSNNALEDIREEREGPILYTHSEGEDRVFNDNILKPLQIDYSRMFKIPFDLGREFKGRHTFSPSQIVTRSRAKILEEGRKKTPIGWEERSDGSESNFAEDITNFFKECCPNKPEPATKKQSTKKPLTKGQKKKSKKKLKKKMARGHEKEDSD</sequence>
<gene>
    <name evidence="2" type="ORF">DM860_001047</name>
</gene>
<name>A0A328DSM0_9ASTE</name>
<comment type="caution">
    <text evidence="2">The sequence shown here is derived from an EMBL/GenBank/DDBJ whole genome shotgun (WGS) entry which is preliminary data.</text>
</comment>
<evidence type="ECO:0000313" key="2">
    <source>
        <dbReference type="EMBL" id="RAL48727.1"/>
    </source>
</evidence>
<dbReference type="AlphaFoldDB" id="A0A328DSM0"/>
<dbReference type="Proteomes" id="UP000249390">
    <property type="component" value="Unassembled WGS sequence"/>
</dbReference>
<keyword evidence="3" id="KW-1185">Reference proteome</keyword>
<reference evidence="2 3" key="1">
    <citation type="submission" date="2018-06" db="EMBL/GenBank/DDBJ databases">
        <title>The Genome of Cuscuta australis (Dodder) Provides Insight into the Evolution of Plant Parasitism.</title>
        <authorList>
            <person name="Liu H."/>
        </authorList>
    </citation>
    <scope>NUCLEOTIDE SEQUENCE [LARGE SCALE GENOMIC DNA]</scope>
    <source>
        <strain evidence="3">cv. Yunnan</strain>
        <tissue evidence="2">Vines</tissue>
    </source>
</reference>
<dbReference type="EMBL" id="NQVE01000097">
    <property type="protein sequence ID" value="RAL48727.1"/>
    <property type="molecule type" value="Genomic_DNA"/>
</dbReference>
<organism evidence="2 3">
    <name type="scientific">Cuscuta australis</name>
    <dbReference type="NCBI Taxonomy" id="267555"/>
    <lineage>
        <taxon>Eukaryota</taxon>
        <taxon>Viridiplantae</taxon>
        <taxon>Streptophyta</taxon>
        <taxon>Embryophyta</taxon>
        <taxon>Tracheophyta</taxon>
        <taxon>Spermatophyta</taxon>
        <taxon>Magnoliopsida</taxon>
        <taxon>eudicotyledons</taxon>
        <taxon>Gunneridae</taxon>
        <taxon>Pentapetalae</taxon>
        <taxon>asterids</taxon>
        <taxon>lamiids</taxon>
        <taxon>Solanales</taxon>
        <taxon>Convolvulaceae</taxon>
        <taxon>Cuscuteae</taxon>
        <taxon>Cuscuta</taxon>
        <taxon>Cuscuta subgen. Grammica</taxon>
        <taxon>Cuscuta sect. Cleistogrammica</taxon>
    </lineage>
</organism>
<proteinExistence type="predicted"/>
<evidence type="ECO:0000256" key="1">
    <source>
        <dbReference type="SAM" id="MobiDB-lite"/>
    </source>
</evidence>